<evidence type="ECO:0000313" key="2">
    <source>
        <dbReference type="EMBL" id="KAK4549547.1"/>
    </source>
</evidence>
<sequence>MGGAMTVTRAATGLTKKAKRVGFSPAAKTNSVDDTYTAITRQQPTQQKQAGVSALSALSAGVRSNRETRTAGEPKQTESTTSSALSALNAGARANREARTDADPSRPSDSADLTVAPVAGTDNIHKSAADTPAQATVAPTTSNAAQPDRKQQERKWHPIIEQTYSAYRHIVDSCPPGIVLQYGNTGHLRCEGCGGGPYVQDIIGPKHFVDALHAGIDPANINSNNNELNNGLPSAPDHSGNNGRQVNLQSVQHGYTDFEMNGMGALRQTPFWASRRMSTWADCAGGPPKFNQPPQQPGGQGSGASQPQQQLGGQGSGPSQPPQQQPGGQGSGPSQPPQQQPGGQGSGPSQPPQQQPAGQGSGPSQVPQQQPSGQGSGVSQAQVAPQSNPLLGIQIEQAKGLVRQWMKSLHDGRDALVTALTGRSTVRNCWNHALQDPAHMVFFCDVQEKINWIMEWVSDGQLDGWDKQKLGPGEVYNNEYRLKGKDFNELWLVISNGDKFNLISNITFARIAVDRAKNTFSPPPPTLRRR</sequence>
<dbReference type="AlphaFoldDB" id="A0AAV9JVI0"/>
<accession>A0AAV9JVI0</accession>
<feature type="compositionally biased region" description="Basic and acidic residues" evidence="1">
    <location>
        <begin position="64"/>
        <end position="76"/>
    </location>
</feature>
<name>A0AAV9JVI0_9PEZI</name>
<dbReference type="EMBL" id="JAVFHQ010000004">
    <property type="protein sequence ID" value="KAK4549547.1"/>
    <property type="molecule type" value="Genomic_DNA"/>
</dbReference>
<feature type="region of interest" description="Disordered" evidence="1">
    <location>
        <begin position="224"/>
        <end position="245"/>
    </location>
</feature>
<dbReference type="Proteomes" id="UP001324427">
    <property type="component" value="Unassembled WGS sequence"/>
</dbReference>
<proteinExistence type="predicted"/>
<keyword evidence="3" id="KW-1185">Reference proteome</keyword>
<feature type="compositionally biased region" description="Low complexity" evidence="1">
    <location>
        <begin position="50"/>
        <end position="63"/>
    </location>
</feature>
<feature type="compositionally biased region" description="Polar residues" evidence="1">
    <location>
        <begin position="27"/>
        <end position="49"/>
    </location>
</feature>
<feature type="region of interest" description="Disordered" evidence="1">
    <location>
        <begin position="280"/>
        <end position="383"/>
    </location>
</feature>
<feature type="region of interest" description="Disordered" evidence="1">
    <location>
        <begin position="1"/>
        <end position="114"/>
    </location>
</feature>
<comment type="caution">
    <text evidence="2">The sequence shown here is derived from an EMBL/GenBank/DDBJ whole genome shotgun (WGS) entry which is preliminary data.</text>
</comment>
<feature type="region of interest" description="Disordered" evidence="1">
    <location>
        <begin position="127"/>
        <end position="155"/>
    </location>
</feature>
<protein>
    <submittedName>
        <fullName evidence="2">Uncharacterized protein</fullName>
    </submittedName>
</protein>
<organism evidence="2 3">
    <name type="scientific">Oleoguttula mirabilis</name>
    <dbReference type="NCBI Taxonomy" id="1507867"/>
    <lineage>
        <taxon>Eukaryota</taxon>
        <taxon>Fungi</taxon>
        <taxon>Dikarya</taxon>
        <taxon>Ascomycota</taxon>
        <taxon>Pezizomycotina</taxon>
        <taxon>Dothideomycetes</taxon>
        <taxon>Dothideomycetidae</taxon>
        <taxon>Mycosphaerellales</taxon>
        <taxon>Teratosphaeriaceae</taxon>
        <taxon>Oleoguttula</taxon>
    </lineage>
</organism>
<feature type="compositionally biased region" description="Low complexity" evidence="1">
    <location>
        <begin position="79"/>
        <end position="93"/>
    </location>
</feature>
<evidence type="ECO:0000256" key="1">
    <source>
        <dbReference type="SAM" id="MobiDB-lite"/>
    </source>
</evidence>
<evidence type="ECO:0000313" key="3">
    <source>
        <dbReference type="Proteomes" id="UP001324427"/>
    </source>
</evidence>
<feature type="compositionally biased region" description="Low complexity" evidence="1">
    <location>
        <begin position="355"/>
        <end position="383"/>
    </location>
</feature>
<gene>
    <name evidence="2" type="ORF">LTR36_006544</name>
</gene>
<reference evidence="2 3" key="1">
    <citation type="submission" date="2021-11" db="EMBL/GenBank/DDBJ databases">
        <title>Black yeast isolated from Biological Soil Crust.</title>
        <authorList>
            <person name="Kurbessoian T."/>
        </authorList>
    </citation>
    <scope>NUCLEOTIDE SEQUENCE [LARGE SCALE GENOMIC DNA]</scope>
    <source>
        <strain evidence="2 3">CCFEE 5522</strain>
    </source>
</reference>
<feature type="compositionally biased region" description="Polar residues" evidence="1">
    <location>
        <begin position="133"/>
        <end position="145"/>
    </location>
</feature>
<feature type="compositionally biased region" description="Basic and acidic residues" evidence="1">
    <location>
        <begin position="94"/>
        <end position="106"/>
    </location>
</feature>